<reference evidence="1 2" key="1">
    <citation type="submission" date="2017-05" db="EMBL/GenBank/DDBJ databases">
        <title>The Genome Sequence of Enterococcus faecium 2D5_DIV0622.</title>
        <authorList>
            <consortium name="The Broad Institute Genomics Platform"/>
            <consortium name="The Broad Institute Genomic Center for Infectious Diseases"/>
            <person name="Earl A."/>
            <person name="Manson A."/>
            <person name="Schwartman J."/>
            <person name="Gilmore M."/>
            <person name="Abouelleil A."/>
            <person name="Cao P."/>
            <person name="Chapman S."/>
            <person name="Cusick C."/>
            <person name="Shea T."/>
            <person name="Young S."/>
            <person name="Neafsey D."/>
            <person name="Nusbaum C."/>
            <person name="Birren B."/>
        </authorList>
    </citation>
    <scope>NUCLEOTIDE SEQUENCE [LARGE SCALE GENOMIC DNA]</scope>
    <source>
        <strain evidence="1 2">2D5_DIV0622</strain>
    </source>
</reference>
<dbReference type="Proteomes" id="UP000196503">
    <property type="component" value="Unassembled WGS sequence"/>
</dbReference>
<name>A0A200I3B6_9ENTE</name>
<sequence>MTYKNTNLVYRIAFDTTQNVFIAIDANNKNNCAYGVTIEQAVANLVTNK</sequence>
<organism evidence="1 2">
    <name type="scientific">Enterococcus cecorum</name>
    <dbReference type="NCBI Taxonomy" id="44008"/>
    <lineage>
        <taxon>Bacteria</taxon>
        <taxon>Bacillati</taxon>
        <taxon>Bacillota</taxon>
        <taxon>Bacilli</taxon>
        <taxon>Lactobacillales</taxon>
        <taxon>Enterococcaceae</taxon>
        <taxon>Enterococcus</taxon>
    </lineage>
</organism>
<proteinExistence type="predicted"/>
<gene>
    <name evidence="1" type="ORF">A5869_000406</name>
</gene>
<accession>A0A200I3B6</accession>
<protein>
    <submittedName>
        <fullName evidence="1">Uncharacterized protein</fullName>
    </submittedName>
</protein>
<comment type="caution">
    <text evidence="1">The sequence shown here is derived from an EMBL/GenBank/DDBJ whole genome shotgun (WGS) entry which is preliminary data.</text>
</comment>
<evidence type="ECO:0000313" key="2">
    <source>
        <dbReference type="Proteomes" id="UP000196503"/>
    </source>
</evidence>
<dbReference type="EMBL" id="NIBL01000001">
    <property type="protein sequence ID" value="OUZ18765.1"/>
    <property type="molecule type" value="Genomic_DNA"/>
</dbReference>
<dbReference type="RefSeq" id="WP_087662813.1">
    <property type="nucleotide sequence ID" value="NZ_NIBL01000001.1"/>
</dbReference>
<evidence type="ECO:0000313" key="1">
    <source>
        <dbReference type="EMBL" id="OUZ18765.1"/>
    </source>
</evidence>
<dbReference type="AlphaFoldDB" id="A0A200I3B6"/>